<name>A0A9D1TRI4_9BACT</name>
<organism evidence="1 2">
    <name type="scientific">Candidatus Desulfovibrio intestinipullorum</name>
    <dbReference type="NCBI Taxonomy" id="2838536"/>
    <lineage>
        <taxon>Bacteria</taxon>
        <taxon>Pseudomonadati</taxon>
        <taxon>Thermodesulfobacteriota</taxon>
        <taxon>Desulfovibrionia</taxon>
        <taxon>Desulfovibrionales</taxon>
        <taxon>Desulfovibrionaceae</taxon>
        <taxon>Desulfovibrio</taxon>
    </lineage>
</organism>
<evidence type="ECO:0000313" key="2">
    <source>
        <dbReference type="Proteomes" id="UP000886752"/>
    </source>
</evidence>
<dbReference type="Proteomes" id="UP000886752">
    <property type="component" value="Unassembled WGS sequence"/>
</dbReference>
<accession>A0A9D1TRI4</accession>
<proteinExistence type="predicted"/>
<protein>
    <submittedName>
        <fullName evidence="1">Uncharacterized protein</fullName>
    </submittedName>
</protein>
<reference evidence="1" key="2">
    <citation type="submission" date="2021-04" db="EMBL/GenBank/DDBJ databases">
        <authorList>
            <person name="Gilroy R."/>
        </authorList>
    </citation>
    <scope>NUCLEOTIDE SEQUENCE</scope>
    <source>
        <strain evidence="1">ChiHecec2B26-446</strain>
    </source>
</reference>
<comment type="caution">
    <text evidence="1">The sequence shown here is derived from an EMBL/GenBank/DDBJ whole genome shotgun (WGS) entry which is preliminary data.</text>
</comment>
<reference evidence="1" key="1">
    <citation type="journal article" date="2021" name="PeerJ">
        <title>Extensive microbial diversity within the chicken gut microbiome revealed by metagenomics and culture.</title>
        <authorList>
            <person name="Gilroy R."/>
            <person name="Ravi A."/>
            <person name="Getino M."/>
            <person name="Pursley I."/>
            <person name="Horton D.L."/>
            <person name="Alikhan N.F."/>
            <person name="Baker D."/>
            <person name="Gharbi K."/>
            <person name="Hall N."/>
            <person name="Watson M."/>
            <person name="Adriaenssens E.M."/>
            <person name="Foster-Nyarko E."/>
            <person name="Jarju S."/>
            <person name="Secka A."/>
            <person name="Antonio M."/>
            <person name="Oren A."/>
            <person name="Chaudhuri R.R."/>
            <person name="La Ragione R."/>
            <person name="Hildebrand F."/>
            <person name="Pallen M.J."/>
        </authorList>
    </citation>
    <scope>NUCLEOTIDE SEQUENCE</scope>
    <source>
        <strain evidence="1">ChiHecec2B26-446</strain>
    </source>
</reference>
<gene>
    <name evidence="1" type="ORF">H9894_10115</name>
</gene>
<sequence>MWRLILAIDDELPDEGLHCAQCGTDKELAEVSLDEERNGNTIKGLKVVVCAECFMRTMEERVPGFLEFVKAPQEGAQAQSER</sequence>
<dbReference type="EMBL" id="DXHV01000083">
    <property type="protein sequence ID" value="HIW01521.1"/>
    <property type="molecule type" value="Genomic_DNA"/>
</dbReference>
<dbReference type="AlphaFoldDB" id="A0A9D1TRI4"/>
<evidence type="ECO:0000313" key="1">
    <source>
        <dbReference type="EMBL" id="HIW01521.1"/>
    </source>
</evidence>